<proteinExistence type="predicted"/>
<dbReference type="AlphaFoldDB" id="A0A1L9T1M2"/>
<protein>
    <submittedName>
        <fullName evidence="2">Uncharacterized protein</fullName>
    </submittedName>
</protein>
<feature type="non-terminal residue" evidence="2">
    <location>
        <position position="82"/>
    </location>
</feature>
<name>A0A1L9T1M2_9EURO</name>
<keyword evidence="3" id="KW-1185">Reference proteome</keyword>
<sequence length="82" mass="8973">MALPNQTTSRDACPPPKRLNDHCQAVHDISAVLFSGGYLARGPELKRRSMSESLLLIASSACACNIIMPMAFPCSDDRRRPD</sequence>
<keyword evidence="1" id="KW-1133">Transmembrane helix</keyword>
<reference evidence="3" key="1">
    <citation type="journal article" date="2017" name="Genome Biol.">
        <title>Comparative genomics reveals high biological diversity and specific adaptations in the industrially and medically important fungal genus Aspergillus.</title>
        <authorList>
            <person name="de Vries R.P."/>
            <person name="Riley R."/>
            <person name="Wiebenga A."/>
            <person name="Aguilar-Osorio G."/>
            <person name="Amillis S."/>
            <person name="Uchima C.A."/>
            <person name="Anderluh G."/>
            <person name="Asadollahi M."/>
            <person name="Askin M."/>
            <person name="Barry K."/>
            <person name="Battaglia E."/>
            <person name="Bayram O."/>
            <person name="Benocci T."/>
            <person name="Braus-Stromeyer S.A."/>
            <person name="Caldana C."/>
            <person name="Canovas D."/>
            <person name="Cerqueira G.C."/>
            <person name="Chen F."/>
            <person name="Chen W."/>
            <person name="Choi C."/>
            <person name="Clum A."/>
            <person name="Dos Santos R.A."/>
            <person name="Damasio A.R."/>
            <person name="Diallinas G."/>
            <person name="Emri T."/>
            <person name="Fekete E."/>
            <person name="Flipphi M."/>
            <person name="Freyberg S."/>
            <person name="Gallo A."/>
            <person name="Gournas C."/>
            <person name="Habgood R."/>
            <person name="Hainaut M."/>
            <person name="Harispe M.L."/>
            <person name="Henrissat B."/>
            <person name="Hilden K.S."/>
            <person name="Hope R."/>
            <person name="Hossain A."/>
            <person name="Karabika E."/>
            <person name="Karaffa L."/>
            <person name="Karanyi Z."/>
            <person name="Krasevec N."/>
            <person name="Kuo A."/>
            <person name="Kusch H."/>
            <person name="LaButti K."/>
            <person name="Lagendijk E.L."/>
            <person name="Lapidus A."/>
            <person name="Levasseur A."/>
            <person name="Lindquist E."/>
            <person name="Lipzen A."/>
            <person name="Logrieco A.F."/>
            <person name="MacCabe A."/>
            <person name="Maekelae M.R."/>
            <person name="Malavazi I."/>
            <person name="Melin P."/>
            <person name="Meyer V."/>
            <person name="Mielnichuk N."/>
            <person name="Miskei M."/>
            <person name="Molnar A.P."/>
            <person name="Mule G."/>
            <person name="Ngan C.Y."/>
            <person name="Orejas M."/>
            <person name="Orosz E."/>
            <person name="Ouedraogo J.P."/>
            <person name="Overkamp K.M."/>
            <person name="Park H.-S."/>
            <person name="Perrone G."/>
            <person name="Piumi F."/>
            <person name="Punt P.J."/>
            <person name="Ram A.F."/>
            <person name="Ramon A."/>
            <person name="Rauscher S."/>
            <person name="Record E."/>
            <person name="Riano-Pachon D.M."/>
            <person name="Robert V."/>
            <person name="Roehrig J."/>
            <person name="Ruller R."/>
            <person name="Salamov A."/>
            <person name="Salih N.S."/>
            <person name="Samson R.A."/>
            <person name="Sandor E."/>
            <person name="Sanguinetti M."/>
            <person name="Schuetze T."/>
            <person name="Sepcic K."/>
            <person name="Shelest E."/>
            <person name="Sherlock G."/>
            <person name="Sophianopoulou V."/>
            <person name="Squina F.M."/>
            <person name="Sun H."/>
            <person name="Susca A."/>
            <person name="Todd R.B."/>
            <person name="Tsang A."/>
            <person name="Unkles S.E."/>
            <person name="van de Wiele N."/>
            <person name="van Rossen-Uffink D."/>
            <person name="Oliveira J.V."/>
            <person name="Vesth T.C."/>
            <person name="Visser J."/>
            <person name="Yu J.-H."/>
            <person name="Zhou M."/>
            <person name="Andersen M.R."/>
            <person name="Archer D.B."/>
            <person name="Baker S.E."/>
            <person name="Benoit I."/>
            <person name="Brakhage A.A."/>
            <person name="Braus G.H."/>
            <person name="Fischer R."/>
            <person name="Frisvad J.C."/>
            <person name="Goldman G.H."/>
            <person name="Houbraken J."/>
            <person name="Oakley B."/>
            <person name="Pocsi I."/>
            <person name="Scazzocchio C."/>
            <person name="Seiboth B."/>
            <person name="vanKuyk P.A."/>
            <person name="Wortman J."/>
            <person name="Dyer P.S."/>
            <person name="Grigoriev I.V."/>
        </authorList>
    </citation>
    <scope>NUCLEOTIDE SEQUENCE [LARGE SCALE GENOMIC DNA]</scope>
    <source>
        <strain evidence="3">CBS 593.65</strain>
    </source>
</reference>
<dbReference type="GeneID" id="63764232"/>
<feature type="transmembrane region" description="Helical" evidence="1">
    <location>
        <begin position="54"/>
        <end position="72"/>
    </location>
</feature>
<keyword evidence="1" id="KW-0472">Membrane</keyword>
<organism evidence="2 3">
    <name type="scientific">Aspergillus sydowii CBS 593.65</name>
    <dbReference type="NCBI Taxonomy" id="1036612"/>
    <lineage>
        <taxon>Eukaryota</taxon>
        <taxon>Fungi</taxon>
        <taxon>Dikarya</taxon>
        <taxon>Ascomycota</taxon>
        <taxon>Pezizomycotina</taxon>
        <taxon>Eurotiomycetes</taxon>
        <taxon>Eurotiomycetidae</taxon>
        <taxon>Eurotiales</taxon>
        <taxon>Aspergillaceae</taxon>
        <taxon>Aspergillus</taxon>
        <taxon>Aspergillus subgen. Nidulantes</taxon>
    </lineage>
</organism>
<accession>A0A1L9T1M2</accession>
<dbReference type="Proteomes" id="UP000184356">
    <property type="component" value="Unassembled WGS sequence"/>
</dbReference>
<keyword evidence="1" id="KW-0812">Transmembrane</keyword>
<dbReference type="RefSeq" id="XP_040697114.1">
    <property type="nucleotide sequence ID" value="XM_040848159.1"/>
</dbReference>
<evidence type="ECO:0000313" key="2">
    <source>
        <dbReference type="EMBL" id="OJJ53308.1"/>
    </source>
</evidence>
<dbReference type="EMBL" id="KV878597">
    <property type="protein sequence ID" value="OJJ53308.1"/>
    <property type="molecule type" value="Genomic_DNA"/>
</dbReference>
<evidence type="ECO:0000256" key="1">
    <source>
        <dbReference type="SAM" id="Phobius"/>
    </source>
</evidence>
<gene>
    <name evidence="2" type="ORF">ASPSYDRAFT_50815</name>
</gene>
<dbReference type="VEuPathDB" id="FungiDB:ASPSYDRAFT_50815"/>
<evidence type="ECO:0000313" key="3">
    <source>
        <dbReference type="Proteomes" id="UP000184356"/>
    </source>
</evidence>